<dbReference type="InterPro" id="IPR022907">
    <property type="entry name" value="VapC_family"/>
</dbReference>
<feature type="binding site" evidence="6">
    <location>
        <position position="98"/>
    </location>
    <ligand>
        <name>Mg(2+)</name>
        <dbReference type="ChEBI" id="CHEBI:18420"/>
    </ligand>
</feature>
<dbReference type="InterPro" id="IPR044153">
    <property type="entry name" value="PIN_Pae0151-like"/>
</dbReference>
<keyword evidence="3 6" id="KW-0479">Metal-binding</keyword>
<evidence type="ECO:0000313" key="8">
    <source>
        <dbReference type="EMBL" id="GIG33407.1"/>
    </source>
</evidence>
<dbReference type="GO" id="GO:0016787">
    <property type="term" value="F:hydrolase activity"/>
    <property type="evidence" value="ECO:0007669"/>
    <property type="project" value="UniProtKB-KW"/>
</dbReference>
<reference evidence="9 10" key="1">
    <citation type="submission" date="2020-07" db="EMBL/GenBank/DDBJ databases">
        <title>Sequencing the genomes of 1000 actinobacteria strains.</title>
        <authorList>
            <person name="Klenk H.-P."/>
        </authorList>
    </citation>
    <scope>NUCLEOTIDE SEQUENCE [LARGE SCALE GENOMIC DNA]</scope>
    <source>
        <strain evidence="9 10">DSM 24482</strain>
    </source>
</reference>
<dbReference type="EMBL" id="JACCBK010000001">
    <property type="protein sequence ID" value="NYD87529.1"/>
    <property type="molecule type" value="Genomic_DNA"/>
</dbReference>
<dbReference type="GO" id="GO:0004540">
    <property type="term" value="F:RNA nuclease activity"/>
    <property type="evidence" value="ECO:0007669"/>
    <property type="project" value="InterPro"/>
</dbReference>
<organism evidence="9 10">
    <name type="scientific">Cellulomonas oligotrophica</name>
    <dbReference type="NCBI Taxonomy" id="931536"/>
    <lineage>
        <taxon>Bacteria</taxon>
        <taxon>Bacillati</taxon>
        <taxon>Actinomycetota</taxon>
        <taxon>Actinomycetes</taxon>
        <taxon>Micrococcales</taxon>
        <taxon>Cellulomonadaceae</taxon>
        <taxon>Cellulomonas</taxon>
    </lineage>
</organism>
<comment type="similarity">
    <text evidence="6">Belongs to the PINc/VapC protein family.</text>
</comment>
<dbReference type="Proteomes" id="UP000577956">
    <property type="component" value="Unassembled WGS sequence"/>
</dbReference>
<evidence type="ECO:0000259" key="7">
    <source>
        <dbReference type="Pfam" id="PF01850"/>
    </source>
</evidence>
<evidence type="ECO:0000256" key="6">
    <source>
        <dbReference type="HAMAP-Rule" id="MF_00265"/>
    </source>
</evidence>
<comment type="function">
    <text evidence="6">Toxic component of a toxin-antitoxin (TA) system. An RNase.</text>
</comment>
<dbReference type="PANTHER" id="PTHR35901">
    <property type="entry name" value="RIBONUCLEASE VAPC3"/>
    <property type="match status" value="1"/>
</dbReference>
<dbReference type="Gene3D" id="3.40.50.1010">
    <property type="entry name" value="5'-nuclease"/>
    <property type="match status" value="1"/>
</dbReference>
<reference evidence="8 11" key="2">
    <citation type="submission" date="2021-01" db="EMBL/GenBank/DDBJ databases">
        <title>Whole genome shotgun sequence of Cellulomonas oligotrophica NBRC 109435.</title>
        <authorList>
            <person name="Komaki H."/>
            <person name="Tamura T."/>
        </authorList>
    </citation>
    <scope>NUCLEOTIDE SEQUENCE [LARGE SCALE GENOMIC DNA]</scope>
    <source>
        <strain evidence="8 11">NBRC 109435</strain>
    </source>
</reference>
<keyword evidence="1 6" id="KW-1277">Toxin-antitoxin system</keyword>
<dbReference type="GO" id="GO:0000287">
    <property type="term" value="F:magnesium ion binding"/>
    <property type="evidence" value="ECO:0007669"/>
    <property type="project" value="UniProtKB-UniRule"/>
</dbReference>
<dbReference type="EC" id="3.1.-.-" evidence="6"/>
<feature type="binding site" evidence="6">
    <location>
        <position position="5"/>
    </location>
    <ligand>
        <name>Mg(2+)</name>
        <dbReference type="ChEBI" id="CHEBI:18420"/>
    </ligand>
</feature>
<keyword evidence="11" id="KW-1185">Reference proteome</keyword>
<dbReference type="AlphaFoldDB" id="A0A7Y9K063"/>
<proteinExistence type="inferred from homology"/>
<evidence type="ECO:0000256" key="2">
    <source>
        <dbReference type="ARBA" id="ARBA00022722"/>
    </source>
</evidence>
<accession>A0A7Y9K063</accession>
<sequence length="133" mass="14387">MIVVDASVMALVFADPDEDPRVLAAHRALRQDPAWAVPEHWRTEVLSALRGLWRGGKIDATRADRAVAALAQVTVAVTPTGPHLRRMWELRSNLSMYDAAYVAVAEAHAVTLVTADARIARAGVARCPVQVVA</sequence>
<evidence type="ECO:0000256" key="3">
    <source>
        <dbReference type="ARBA" id="ARBA00022723"/>
    </source>
</evidence>
<dbReference type="EMBL" id="BONN01000007">
    <property type="protein sequence ID" value="GIG33407.1"/>
    <property type="molecule type" value="Genomic_DNA"/>
</dbReference>
<evidence type="ECO:0000256" key="1">
    <source>
        <dbReference type="ARBA" id="ARBA00022649"/>
    </source>
</evidence>
<comment type="cofactor">
    <cofactor evidence="6">
        <name>Mg(2+)</name>
        <dbReference type="ChEBI" id="CHEBI:18420"/>
    </cofactor>
</comment>
<evidence type="ECO:0000256" key="5">
    <source>
        <dbReference type="ARBA" id="ARBA00022842"/>
    </source>
</evidence>
<keyword evidence="6" id="KW-0800">Toxin</keyword>
<evidence type="ECO:0000313" key="10">
    <source>
        <dbReference type="Proteomes" id="UP000577956"/>
    </source>
</evidence>
<gene>
    <name evidence="6" type="primary">vapC</name>
    <name evidence="8" type="synonym">vapC9</name>
    <name evidence="9" type="ORF">BKA21_003078</name>
    <name evidence="8" type="ORF">Col01nite_25660</name>
</gene>
<dbReference type="InterPro" id="IPR051619">
    <property type="entry name" value="TypeII_TA_RNase_PINc/VapC"/>
</dbReference>
<protein>
    <recommendedName>
        <fullName evidence="6">Ribonuclease VapC</fullName>
        <shortName evidence="6">RNase VapC</shortName>
        <ecNumber evidence="6">3.1.-.-</ecNumber>
    </recommendedName>
    <alternativeName>
        <fullName evidence="6">Toxin VapC</fullName>
    </alternativeName>
</protein>
<dbReference type="Proteomes" id="UP000618382">
    <property type="component" value="Unassembled WGS sequence"/>
</dbReference>
<evidence type="ECO:0000313" key="9">
    <source>
        <dbReference type="EMBL" id="NYD87529.1"/>
    </source>
</evidence>
<dbReference type="SUPFAM" id="SSF88723">
    <property type="entry name" value="PIN domain-like"/>
    <property type="match status" value="1"/>
</dbReference>
<name>A0A7Y9K063_9CELL</name>
<dbReference type="Pfam" id="PF01850">
    <property type="entry name" value="PIN"/>
    <property type="match status" value="1"/>
</dbReference>
<keyword evidence="2 6" id="KW-0540">Nuclease</keyword>
<dbReference type="InterPro" id="IPR002716">
    <property type="entry name" value="PIN_dom"/>
</dbReference>
<dbReference type="InterPro" id="IPR029060">
    <property type="entry name" value="PIN-like_dom_sf"/>
</dbReference>
<dbReference type="CDD" id="cd09873">
    <property type="entry name" value="PIN_Pae0151-like"/>
    <property type="match status" value="1"/>
</dbReference>
<dbReference type="PANTHER" id="PTHR35901:SF1">
    <property type="entry name" value="EXONUCLEASE VAPC9"/>
    <property type="match status" value="1"/>
</dbReference>
<comment type="caution">
    <text evidence="9">The sequence shown here is derived from an EMBL/GenBank/DDBJ whole genome shotgun (WGS) entry which is preliminary data.</text>
</comment>
<feature type="domain" description="PIN" evidence="7">
    <location>
        <begin position="2"/>
        <end position="123"/>
    </location>
</feature>
<keyword evidence="5 6" id="KW-0460">Magnesium</keyword>
<dbReference type="RefSeq" id="WP_140459853.1">
    <property type="nucleotide sequence ID" value="NZ_BAABFI010000024.1"/>
</dbReference>
<dbReference type="GO" id="GO:0090729">
    <property type="term" value="F:toxin activity"/>
    <property type="evidence" value="ECO:0007669"/>
    <property type="project" value="UniProtKB-KW"/>
</dbReference>
<dbReference type="HAMAP" id="MF_00265">
    <property type="entry name" value="VapC_Nob1"/>
    <property type="match status" value="1"/>
</dbReference>
<keyword evidence="4 6" id="KW-0378">Hydrolase</keyword>
<evidence type="ECO:0000256" key="4">
    <source>
        <dbReference type="ARBA" id="ARBA00022801"/>
    </source>
</evidence>
<evidence type="ECO:0000313" key="11">
    <source>
        <dbReference type="Proteomes" id="UP000618382"/>
    </source>
</evidence>